<dbReference type="Proteomes" id="UP000199088">
    <property type="component" value="Unassembled WGS sequence"/>
</dbReference>
<proteinExistence type="predicted"/>
<name>A0A1H0SY08_9ACTN</name>
<dbReference type="EMBL" id="FNIR01000014">
    <property type="protein sequence ID" value="SDP46236.1"/>
    <property type="molecule type" value="Genomic_DNA"/>
</dbReference>
<keyword evidence="2" id="KW-1185">Reference proteome</keyword>
<organism evidence="1 2">
    <name type="scientific">Klenkia soli</name>
    <dbReference type="NCBI Taxonomy" id="1052260"/>
    <lineage>
        <taxon>Bacteria</taxon>
        <taxon>Bacillati</taxon>
        <taxon>Actinomycetota</taxon>
        <taxon>Actinomycetes</taxon>
        <taxon>Geodermatophilales</taxon>
        <taxon>Geodermatophilaceae</taxon>
        <taxon>Klenkia</taxon>
    </lineage>
</organism>
<protein>
    <submittedName>
        <fullName evidence="1">Uncharacterized protein</fullName>
    </submittedName>
</protein>
<evidence type="ECO:0000313" key="1">
    <source>
        <dbReference type="EMBL" id="SDP46236.1"/>
    </source>
</evidence>
<evidence type="ECO:0000313" key="2">
    <source>
        <dbReference type="Proteomes" id="UP000199088"/>
    </source>
</evidence>
<reference evidence="2" key="1">
    <citation type="submission" date="2016-10" db="EMBL/GenBank/DDBJ databases">
        <authorList>
            <person name="Varghese N."/>
            <person name="Submissions S."/>
        </authorList>
    </citation>
    <scope>NUCLEOTIDE SEQUENCE [LARGE SCALE GENOMIC DNA]</scope>
    <source>
        <strain evidence="2">DSM 45843</strain>
    </source>
</reference>
<accession>A0A1H0SY08</accession>
<sequence length="94" mass="10174">MSTGVAQAEANRDDWWWSPAMAAVRHLAASGLPFTAWDLTDKLGVPDPDHPARWGGLFYAARTAGIIERAGITESSRPSRSGGLCRVWRGVRPG</sequence>
<dbReference type="AlphaFoldDB" id="A0A1H0SY08"/>
<gene>
    <name evidence="1" type="ORF">SAMN05660199_03952</name>
</gene>